<dbReference type="EMBL" id="PCSU01000053">
    <property type="protein sequence ID" value="PIP56447.1"/>
    <property type="molecule type" value="Genomic_DNA"/>
</dbReference>
<dbReference type="AlphaFoldDB" id="A0A2H0BFJ8"/>
<evidence type="ECO:0000313" key="3">
    <source>
        <dbReference type="Proteomes" id="UP000228495"/>
    </source>
</evidence>
<protein>
    <submittedName>
        <fullName evidence="2">Uncharacterized protein</fullName>
    </submittedName>
</protein>
<sequence>MADKHQGAVTPSDGNGDDFVRDLGFEDEEGDGLGDLDLADVVDEIFESGFLCTIRIMEIVESSALAGDTKADDVIDGVGFVFVMCEHGPNNCKRDPEGCTCERWVGYIQKIVID</sequence>
<proteinExistence type="predicted"/>
<gene>
    <name evidence="2" type="ORF">COX05_02985</name>
</gene>
<organism evidence="2 3">
    <name type="scientific">candidate division WWE3 bacterium CG22_combo_CG10-13_8_21_14_all_39_12</name>
    <dbReference type="NCBI Taxonomy" id="1975094"/>
    <lineage>
        <taxon>Bacteria</taxon>
        <taxon>Katanobacteria</taxon>
    </lineage>
</organism>
<comment type="caution">
    <text evidence="2">The sequence shown here is derived from an EMBL/GenBank/DDBJ whole genome shotgun (WGS) entry which is preliminary data.</text>
</comment>
<dbReference type="Proteomes" id="UP000228495">
    <property type="component" value="Unassembled WGS sequence"/>
</dbReference>
<evidence type="ECO:0000313" key="2">
    <source>
        <dbReference type="EMBL" id="PIP56447.1"/>
    </source>
</evidence>
<accession>A0A2H0BFJ8</accession>
<feature type="region of interest" description="Disordered" evidence="1">
    <location>
        <begin position="1"/>
        <end position="26"/>
    </location>
</feature>
<evidence type="ECO:0000256" key="1">
    <source>
        <dbReference type="SAM" id="MobiDB-lite"/>
    </source>
</evidence>
<reference evidence="2 3" key="1">
    <citation type="submission" date="2017-09" db="EMBL/GenBank/DDBJ databases">
        <title>Depth-based differentiation of microbial function through sediment-hosted aquifers and enrichment of novel symbionts in the deep terrestrial subsurface.</title>
        <authorList>
            <person name="Probst A.J."/>
            <person name="Ladd B."/>
            <person name="Jarett J.K."/>
            <person name="Geller-Mcgrath D.E."/>
            <person name="Sieber C.M."/>
            <person name="Emerson J.B."/>
            <person name="Anantharaman K."/>
            <person name="Thomas B.C."/>
            <person name="Malmstrom R."/>
            <person name="Stieglmeier M."/>
            <person name="Klingl A."/>
            <person name="Woyke T."/>
            <person name="Ryan C.M."/>
            <person name="Banfield J.F."/>
        </authorList>
    </citation>
    <scope>NUCLEOTIDE SEQUENCE [LARGE SCALE GENOMIC DNA]</scope>
    <source>
        <strain evidence="2">CG22_combo_CG10-13_8_21_14_all_39_12</strain>
    </source>
</reference>
<name>A0A2H0BFJ8_UNCKA</name>